<keyword evidence="9" id="KW-1185">Reference proteome</keyword>
<feature type="transmembrane region" description="Helical" evidence="6">
    <location>
        <begin position="143"/>
        <end position="163"/>
    </location>
</feature>
<dbReference type="AlphaFoldDB" id="A0A1I5TRJ1"/>
<dbReference type="EMBL" id="FOWX01000021">
    <property type="protein sequence ID" value="SFP85684.1"/>
    <property type="molecule type" value="Genomic_DNA"/>
</dbReference>
<feature type="transmembrane region" description="Helical" evidence="6">
    <location>
        <begin position="236"/>
        <end position="255"/>
    </location>
</feature>
<name>A0A1I5TRJ1_9PSED</name>
<organism evidence="8 9">
    <name type="scientific">Pseudomonas borbori</name>
    <dbReference type="NCBI Taxonomy" id="289003"/>
    <lineage>
        <taxon>Bacteria</taxon>
        <taxon>Pseudomonadati</taxon>
        <taxon>Pseudomonadota</taxon>
        <taxon>Gammaproteobacteria</taxon>
        <taxon>Pseudomonadales</taxon>
        <taxon>Pseudomonadaceae</taxon>
        <taxon>Pseudomonas</taxon>
    </lineage>
</organism>
<feature type="transmembrane region" description="Helical" evidence="6">
    <location>
        <begin position="91"/>
        <end position="110"/>
    </location>
</feature>
<evidence type="ECO:0000256" key="3">
    <source>
        <dbReference type="ARBA" id="ARBA00022692"/>
    </source>
</evidence>
<feature type="transmembrane region" description="Helical" evidence="6">
    <location>
        <begin position="261"/>
        <end position="280"/>
    </location>
</feature>
<dbReference type="InterPro" id="IPR000620">
    <property type="entry name" value="EamA_dom"/>
</dbReference>
<comment type="subcellular location">
    <subcellularLocation>
        <location evidence="1">Membrane</location>
        <topology evidence="1">Multi-pass membrane protein</topology>
    </subcellularLocation>
</comment>
<keyword evidence="4 6" id="KW-1133">Transmembrane helix</keyword>
<sequence>MSNTWFNALITALAPLIWGSTYIVTTELLPPDRPFTAAMLRVLPAGLLLVLFCRQLPARNQWGRLLVLAALNIGCFQALLFVAAYRLPGGLAAVVGAIQPLLLMGLLWTVEGQRPAHLAIGASLLGIIGMAALLLSPDASWDALGIAAAFVGMACMALGTYLTRRWQTQLALLPFTGWQLLLGGLMLLPVALTLDPALPALSLSQGLAYAYLSLFGAMLAYVLWFRGIARLSPVAVSSLSLLSPVIAVLMGWALLNQRITGMALIGLLAVLGSILLVQWASTTAMSTTQRSTD</sequence>
<dbReference type="SUPFAM" id="SSF103481">
    <property type="entry name" value="Multidrug resistance efflux transporter EmrE"/>
    <property type="match status" value="2"/>
</dbReference>
<dbReference type="Pfam" id="PF00892">
    <property type="entry name" value="EamA"/>
    <property type="match status" value="2"/>
</dbReference>
<evidence type="ECO:0000313" key="9">
    <source>
        <dbReference type="Proteomes" id="UP000198784"/>
    </source>
</evidence>
<dbReference type="PANTHER" id="PTHR32322">
    <property type="entry name" value="INNER MEMBRANE TRANSPORTER"/>
    <property type="match status" value="1"/>
</dbReference>
<evidence type="ECO:0000256" key="1">
    <source>
        <dbReference type="ARBA" id="ARBA00004141"/>
    </source>
</evidence>
<feature type="transmembrane region" description="Helical" evidence="6">
    <location>
        <begin position="65"/>
        <end position="85"/>
    </location>
</feature>
<evidence type="ECO:0000256" key="4">
    <source>
        <dbReference type="ARBA" id="ARBA00022989"/>
    </source>
</evidence>
<reference evidence="9" key="1">
    <citation type="submission" date="2016-10" db="EMBL/GenBank/DDBJ databases">
        <authorList>
            <person name="Varghese N."/>
            <person name="Submissions S."/>
        </authorList>
    </citation>
    <scope>NUCLEOTIDE SEQUENCE [LARGE SCALE GENOMIC DNA]</scope>
    <source>
        <strain evidence="9">DSM 17834</strain>
    </source>
</reference>
<feature type="transmembrane region" description="Helical" evidence="6">
    <location>
        <begin position="117"/>
        <end position="137"/>
    </location>
</feature>
<dbReference type="GO" id="GO:0016020">
    <property type="term" value="C:membrane"/>
    <property type="evidence" value="ECO:0007669"/>
    <property type="project" value="UniProtKB-SubCell"/>
</dbReference>
<evidence type="ECO:0000256" key="6">
    <source>
        <dbReference type="SAM" id="Phobius"/>
    </source>
</evidence>
<feature type="transmembrane region" description="Helical" evidence="6">
    <location>
        <begin position="206"/>
        <end position="224"/>
    </location>
</feature>
<protein>
    <submittedName>
        <fullName evidence="8">Probable blue pigment (Indigoidine) exporter</fullName>
    </submittedName>
</protein>
<evidence type="ECO:0000259" key="7">
    <source>
        <dbReference type="Pfam" id="PF00892"/>
    </source>
</evidence>
<accession>A0A1I5TRJ1</accession>
<dbReference type="STRING" id="289003.SAMN05216190_12166"/>
<keyword evidence="3 6" id="KW-0812">Transmembrane</keyword>
<dbReference type="PANTHER" id="PTHR32322:SF2">
    <property type="entry name" value="EAMA DOMAIN-CONTAINING PROTEIN"/>
    <property type="match status" value="1"/>
</dbReference>
<evidence type="ECO:0000256" key="2">
    <source>
        <dbReference type="ARBA" id="ARBA00007362"/>
    </source>
</evidence>
<keyword evidence="5 6" id="KW-0472">Membrane</keyword>
<feature type="domain" description="EamA" evidence="7">
    <location>
        <begin position="144"/>
        <end position="277"/>
    </location>
</feature>
<feature type="transmembrane region" description="Helical" evidence="6">
    <location>
        <begin position="35"/>
        <end position="53"/>
    </location>
</feature>
<feature type="transmembrane region" description="Helical" evidence="6">
    <location>
        <begin position="170"/>
        <end position="194"/>
    </location>
</feature>
<evidence type="ECO:0000313" key="8">
    <source>
        <dbReference type="EMBL" id="SFP85684.1"/>
    </source>
</evidence>
<dbReference type="Proteomes" id="UP000198784">
    <property type="component" value="Unassembled WGS sequence"/>
</dbReference>
<dbReference type="InterPro" id="IPR037185">
    <property type="entry name" value="EmrE-like"/>
</dbReference>
<proteinExistence type="inferred from homology"/>
<feature type="domain" description="EamA" evidence="7">
    <location>
        <begin position="9"/>
        <end position="133"/>
    </location>
</feature>
<evidence type="ECO:0000256" key="5">
    <source>
        <dbReference type="ARBA" id="ARBA00023136"/>
    </source>
</evidence>
<comment type="similarity">
    <text evidence="2">Belongs to the EamA transporter family.</text>
</comment>
<gene>
    <name evidence="8" type="ORF">SAMN05216190_12166</name>
</gene>
<dbReference type="InterPro" id="IPR050638">
    <property type="entry name" value="AA-Vitamin_Transporters"/>
</dbReference>